<keyword evidence="2" id="KW-0812">Transmembrane</keyword>
<feature type="compositionally biased region" description="Pro residues" evidence="1">
    <location>
        <begin position="1"/>
        <end position="10"/>
    </location>
</feature>
<keyword evidence="2" id="KW-1133">Transmembrane helix</keyword>
<dbReference type="Gene3D" id="2.60.120.260">
    <property type="entry name" value="Galactose-binding domain-like"/>
    <property type="match status" value="1"/>
</dbReference>
<evidence type="ECO:0000313" key="4">
    <source>
        <dbReference type="Proteomes" id="UP000010729"/>
    </source>
</evidence>
<dbReference type="EMBL" id="ANPE02000092">
    <property type="protein sequence ID" value="EMY34949.1"/>
    <property type="molecule type" value="Genomic_DNA"/>
</dbReference>
<gene>
    <name evidence="3" type="ORF">D477_006855</name>
</gene>
<feature type="region of interest" description="Disordered" evidence="1">
    <location>
        <begin position="298"/>
        <end position="329"/>
    </location>
</feature>
<reference evidence="3 4" key="1">
    <citation type="journal article" date="2013" name="Genome Announc.">
        <title>Draft Genome Sequence of Arthrobacter crystallopoietes Strain BAB-32, Revealing Genes for Bioremediation.</title>
        <authorList>
            <person name="Joshi M.N."/>
            <person name="Pandit A.S."/>
            <person name="Sharma A."/>
            <person name="Pandya R.V."/>
            <person name="Desai S.M."/>
            <person name="Saxena A.K."/>
            <person name="Bagatharia S.B."/>
        </authorList>
    </citation>
    <scope>NUCLEOTIDE SEQUENCE [LARGE SCALE GENOMIC DNA]</scope>
    <source>
        <strain evidence="3 4">BAB-32</strain>
    </source>
</reference>
<feature type="transmembrane region" description="Helical" evidence="2">
    <location>
        <begin position="102"/>
        <end position="120"/>
    </location>
</feature>
<evidence type="ECO:0000256" key="2">
    <source>
        <dbReference type="SAM" id="Phobius"/>
    </source>
</evidence>
<name>N1V4K7_9MICC</name>
<keyword evidence="4" id="KW-1185">Reference proteome</keyword>
<protein>
    <recommendedName>
        <fullName evidence="5">Serine/threonine protein kinase</fullName>
    </recommendedName>
</protein>
<feature type="non-terminal residue" evidence="3">
    <location>
        <position position="1"/>
    </location>
</feature>
<dbReference type="Proteomes" id="UP000010729">
    <property type="component" value="Unassembled WGS sequence"/>
</dbReference>
<evidence type="ECO:0000256" key="1">
    <source>
        <dbReference type="SAM" id="MobiDB-lite"/>
    </source>
</evidence>
<proteinExistence type="predicted"/>
<keyword evidence="2" id="KW-0472">Membrane</keyword>
<sequence length="329" mass="35041">ATPPPPPTAPPLIAADADGPATGPVARQTTQNPKVSLWQDQDDYAPAEPVRPAARRSQDEDEYVRSASLFPAQASTGRDQPGDYDYDDYDDDEDNSPRTSRLLIGGLLAVLLVIAVVIAVNQLNLFRSGPVAGGSQETNNSAPATEPEGGGETNAPAEETVEPAIAGLTRLVPDMPELDAENDGRLPEAIDGNPATYWTSYQYNSEDFGGYASNLALVVELEESSSISSIEMTQLSGSGGNFSVMLNDSPSLEGAQQVAQGSFTAQKTTIPVPEADGAAPKAQYVIIDFTQLPRCPTRRVGRRSASAWRKSKSPDPLLRHPASWHVRAE</sequence>
<feature type="region of interest" description="Disordered" evidence="1">
    <location>
        <begin position="130"/>
        <end position="156"/>
    </location>
</feature>
<organism evidence="3 4">
    <name type="scientific">Arthrobacter crystallopoietes BAB-32</name>
    <dbReference type="NCBI Taxonomy" id="1246476"/>
    <lineage>
        <taxon>Bacteria</taxon>
        <taxon>Bacillati</taxon>
        <taxon>Actinomycetota</taxon>
        <taxon>Actinomycetes</taxon>
        <taxon>Micrococcales</taxon>
        <taxon>Micrococcaceae</taxon>
        <taxon>Crystallibacter</taxon>
    </lineage>
</organism>
<accession>N1V4K7</accession>
<comment type="caution">
    <text evidence="3">The sequence shown here is derived from an EMBL/GenBank/DDBJ whole genome shotgun (WGS) entry which is preliminary data.</text>
</comment>
<evidence type="ECO:0000313" key="3">
    <source>
        <dbReference type="EMBL" id="EMY34949.1"/>
    </source>
</evidence>
<feature type="compositionally biased region" description="Acidic residues" evidence="1">
    <location>
        <begin position="82"/>
        <end position="94"/>
    </location>
</feature>
<dbReference type="AlphaFoldDB" id="N1V4K7"/>
<evidence type="ECO:0008006" key="5">
    <source>
        <dbReference type="Google" id="ProtNLM"/>
    </source>
</evidence>
<feature type="region of interest" description="Disordered" evidence="1">
    <location>
        <begin position="1"/>
        <end position="96"/>
    </location>
</feature>